<dbReference type="EMBL" id="ACHA02000005">
    <property type="protein sequence ID" value="EFK58876.1"/>
    <property type="molecule type" value="Genomic_DNA"/>
</dbReference>
<organism evidence="2 3">
    <name type="scientific">Sphingobacterium spiritivorum ATCC 33861</name>
    <dbReference type="NCBI Taxonomy" id="525373"/>
    <lineage>
        <taxon>Bacteria</taxon>
        <taxon>Pseudomonadati</taxon>
        <taxon>Bacteroidota</taxon>
        <taxon>Sphingobacteriia</taxon>
        <taxon>Sphingobacteriales</taxon>
        <taxon>Sphingobacteriaceae</taxon>
        <taxon>Sphingobacterium</taxon>
    </lineage>
</organism>
<name>D7VKS4_SPHSI</name>
<dbReference type="PANTHER" id="PTHR36842">
    <property type="entry name" value="PROTEIN TOLB HOMOLOG"/>
    <property type="match status" value="1"/>
</dbReference>
<accession>D7VKS4</accession>
<evidence type="ECO:0000256" key="1">
    <source>
        <dbReference type="SAM" id="SignalP"/>
    </source>
</evidence>
<dbReference type="STRING" id="525373.HMPREF0766_11593"/>
<dbReference type="eggNOG" id="COG0823">
    <property type="taxonomic scope" value="Bacteria"/>
</dbReference>
<sequence length="941" mass="108779">MKNRFLILIISIIYPLISSAQIFDDTQAPPGIKWEQINTKDFQLIFPHEFHKQASTLSHQLTRIIHRVGQDFKRKPRKISFIIQTNTLDQNGYVQLAPRKSELYATPSGIASNQSWLDNLALHESRHVLQFDNLTGSFRAPLFEQLGLALYGLHLPSWYFEGDAVYTETVLSEGGRGRLPSWEMPIRTNILEGKKYSYEKYTLGSFKDIVPSYYTIGYFMATKMKNDFGEDIQQKILTDIRHHLLRPYSFNKALKKHTNMTGSRLFKSTIKELGDYWKNQENQIQPNSYTHLKTQKSRYPQHWMLPQIDQNGQLYSLYQSPQNVSQIVQIDTLSGSQKTILNLGIQLMPYFDLKGNLLVWDEYRRDARYVKRSYNVINIHNLNTKKTKTLTTKTRYYTPALSYSGDQIVCIDVNMTNEATLVILDSETGQVMETVASPHHIHLQQPQFDASGDKIVMIGVSEKGTCLVEYSLKDNNWSELTDWDNQQLERPVYSQNDVIFKAHYNGTDNIYRYTRSDKQISALTNARFGAFSPFVDSKTNQLFFNDYAVDGYKLAQISLNSVQAKDIRQTPDRFIHYYKPSLAGIPAHEALYDTTAFEIKPYTGIKRTVNFHSLTISSTDFSSFDNYKPGIFWISNNLLNTTKISLGYEYDTDLDKGIYSAQIQYQKYFPKFTVRYENKGQIGRASFINKPDSSVSFDWQEHLITAQMSLPWTIYRHNQVYSFGFNIATYYQNRYNPSLQNIPNFRRELKFPLSYQAYFNRNAMQSRMDLAPKWGQNFSVTYRHSPFEGAVSGTLLSFRSNFYLPGLVSNHGFQVRFGAQKASNIYQYSMDIPVVSGYGFFNSPRVTNTLLFNYRFPIAYPDWTIGGLAYIKRFKGGFFADYQNVHNSSVAPKTFGLNLSADVNFLRYVLPDFDCGVKFTYINDPTARQKVVTAFSLGYTY</sequence>
<proteinExistence type="predicted"/>
<dbReference type="RefSeq" id="WP_002999471.1">
    <property type="nucleotide sequence ID" value="NZ_GL379772.1"/>
</dbReference>
<reference evidence="2" key="1">
    <citation type="submission" date="2010-07" db="EMBL/GenBank/DDBJ databases">
        <authorList>
            <person name="Muzny D."/>
            <person name="Qin X."/>
            <person name="Buhay C."/>
            <person name="Dugan-Rocha S."/>
            <person name="Ding Y."/>
            <person name="Chen G."/>
            <person name="Hawes A."/>
            <person name="Holder M."/>
            <person name="Jhangiani S."/>
            <person name="Johnson A."/>
            <person name="Khan Z."/>
            <person name="Li Z."/>
            <person name="Liu W."/>
            <person name="Liu X."/>
            <person name="Perez L."/>
            <person name="Shen H."/>
            <person name="Wang Q."/>
            <person name="Watt J."/>
            <person name="Xi L."/>
            <person name="Xin Y."/>
            <person name="Zhou J."/>
            <person name="Deng J."/>
            <person name="Jiang H."/>
            <person name="Liu Y."/>
            <person name="Qu J."/>
            <person name="Song X.-Z."/>
            <person name="Zhang L."/>
            <person name="Villasana D."/>
            <person name="Johnson A."/>
            <person name="Liu J."/>
            <person name="Liyanage D."/>
            <person name="Lorensuhewa L."/>
            <person name="Robinson T."/>
            <person name="Song A."/>
            <person name="Song B.-B."/>
            <person name="Dinh H."/>
            <person name="Thornton R."/>
            <person name="Coyle M."/>
            <person name="Francisco L."/>
            <person name="Jackson L."/>
            <person name="Javaid M."/>
            <person name="Korchina V."/>
            <person name="Kovar C."/>
            <person name="Mata R."/>
            <person name="Mathew T."/>
            <person name="Ngo R."/>
            <person name="Nguyen L."/>
            <person name="Nguyen N."/>
            <person name="Okwuonu G."/>
            <person name="Ongeri F."/>
            <person name="Pham C."/>
            <person name="Simmons D."/>
            <person name="Wilczek-Boney K."/>
            <person name="Hale W."/>
            <person name="Jakkamsetti A."/>
            <person name="Pham P."/>
            <person name="Ruth R."/>
            <person name="San Lucas F."/>
            <person name="Warren J."/>
            <person name="Zhang J."/>
            <person name="Zhao Z."/>
            <person name="Zhou C."/>
            <person name="Zhu D."/>
            <person name="Lee S."/>
            <person name="Bess C."/>
            <person name="Blankenburg K."/>
            <person name="Forbes L."/>
            <person name="Fu Q."/>
            <person name="Gubbala S."/>
            <person name="Hirani K."/>
            <person name="Jayaseelan J.C."/>
            <person name="Lara F."/>
            <person name="Munidasa M."/>
            <person name="Palculict T."/>
            <person name="Patil S."/>
            <person name="Pu L.-L."/>
            <person name="Saada N."/>
            <person name="Tang L."/>
            <person name="Weissenberger G."/>
            <person name="Zhu Y."/>
            <person name="Hemphill L."/>
            <person name="Shang Y."/>
            <person name="Youmans B."/>
            <person name="Ayvaz T."/>
            <person name="Ross M."/>
            <person name="Santibanez J."/>
            <person name="Aqrawi P."/>
            <person name="Gross S."/>
            <person name="Joshi V."/>
            <person name="Fowler G."/>
            <person name="Nazareth L."/>
            <person name="Reid J."/>
            <person name="Worley K."/>
            <person name="Petrosino J."/>
            <person name="Highlander S."/>
            <person name="Gibbs R."/>
        </authorList>
    </citation>
    <scope>NUCLEOTIDE SEQUENCE [LARGE SCALE GENOMIC DNA]</scope>
    <source>
        <strain evidence="2">ATCC 33861</strain>
    </source>
</reference>
<keyword evidence="3" id="KW-1185">Reference proteome</keyword>
<dbReference type="Proteomes" id="UP000006258">
    <property type="component" value="Unassembled WGS sequence"/>
</dbReference>
<dbReference type="HOGENOM" id="CLU_013076_0_0_10"/>
<evidence type="ECO:0000313" key="2">
    <source>
        <dbReference type="EMBL" id="EFK58876.1"/>
    </source>
</evidence>
<dbReference type="InterPro" id="IPR011042">
    <property type="entry name" value="6-blade_b-propeller_TolB-like"/>
</dbReference>
<feature type="signal peptide" evidence="1">
    <location>
        <begin position="1"/>
        <end position="20"/>
    </location>
</feature>
<keyword evidence="1" id="KW-0732">Signal</keyword>
<dbReference type="AlphaFoldDB" id="D7VKS4"/>
<protein>
    <submittedName>
        <fullName evidence="2">Uncharacterized protein</fullName>
    </submittedName>
</protein>
<dbReference type="PANTHER" id="PTHR36842:SF1">
    <property type="entry name" value="PROTEIN TOLB"/>
    <property type="match status" value="1"/>
</dbReference>
<gene>
    <name evidence="2" type="ORF">HMPREF0766_11593</name>
</gene>
<dbReference type="Gene3D" id="2.120.10.30">
    <property type="entry name" value="TolB, C-terminal domain"/>
    <property type="match status" value="1"/>
</dbReference>
<evidence type="ECO:0000313" key="3">
    <source>
        <dbReference type="Proteomes" id="UP000006258"/>
    </source>
</evidence>
<feature type="chain" id="PRO_5003106991" evidence="1">
    <location>
        <begin position="21"/>
        <end position="941"/>
    </location>
</feature>
<dbReference type="SUPFAM" id="SSF82171">
    <property type="entry name" value="DPP6 N-terminal domain-like"/>
    <property type="match status" value="1"/>
</dbReference>
<comment type="caution">
    <text evidence="2">The sequence shown here is derived from an EMBL/GenBank/DDBJ whole genome shotgun (WGS) entry which is preliminary data.</text>
</comment>
<dbReference type="GeneID" id="95429798"/>